<protein>
    <submittedName>
        <fullName evidence="3">Glycosyltransferase</fullName>
    </submittedName>
</protein>
<gene>
    <name evidence="3" type="ORF">IRI77_21565</name>
</gene>
<dbReference type="Proteomes" id="UP000593892">
    <property type="component" value="Chromosome"/>
</dbReference>
<dbReference type="EMBL" id="CP063849">
    <property type="protein sequence ID" value="QOY85412.1"/>
    <property type="molecule type" value="Genomic_DNA"/>
</dbReference>
<sequence>MIDQSIVDIGGHHYEYAQHVLSAAQAAGHTPVLAAHREFKSTEAPWKVFPAYRLGFWKRMSKATLGERLANAYTALYHHFFVFKTRLFFSQLGFLWVVRNNAIEYLRWHPFDSAFKIGYAAALAVIFLPIRAIFRILAAIIPFRGFFRQIWDAAWTSVTGALGLLFESLSSGGTLQEWRFQRRKARLFAADTLELLRALKPEEGDLIFIPTLGVPEMIGLIEVWEKYPEALKATYHLLFRRNLYDGREWEYPNQDAHLTPLRNAYLSFRSRASAARVFFYTDTEELTIQHERVSSLPFHTCPIPHTECPSVRVATPAKPLQLVYLGDARAEKGYHFFPALVEDLRRDFIAKGRVEFQIQSNYNIPKGESEAVVARCLLQGALGGGVKLFLEPLPSEQYRAVLREADLLILPYDRDNYYARSSGVLIEALTAGIPVVAPAASWLGRQFADGVYAYRNQLLQKLEEDVVPIRRHQLWQQPATGKSWYLGASREISFGGGDRAAQAWISVPAEATYLWVRMTLEGSEEGHAVLVSTTGLDRAGRKCEEGSDILSPGYASSQIVALVPVGPDTTKVLLNLRHAFADVELTGTDFEVGFLLQQEGAAPLPLSAIGVAYTHVDKLSSAVREVLAHYDHYRNTAMDNAPAAYDFHNAGRLVSMLTSIAGAPPEAPRAGQEQRGSKIGAARVTA</sequence>
<keyword evidence="2" id="KW-0812">Transmembrane</keyword>
<evidence type="ECO:0000313" key="4">
    <source>
        <dbReference type="Proteomes" id="UP000593892"/>
    </source>
</evidence>
<dbReference type="Gene3D" id="3.40.50.2000">
    <property type="entry name" value="Glycogen Phosphorylase B"/>
    <property type="match status" value="1"/>
</dbReference>
<feature type="transmembrane region" description="Helical" evidence="2">
    <location>
        <begin position="119"/>
        <end position="141"/>
    </location>
</feature>
<name>A0A7S7NKP5_PALFE</name>
<accession>A0A7S7NKP5</accession>
<keyword evidence="4" id="KW-1185">Reference proteome</keyword>
<reference evidence="3 4" key="1">
    <citation type="submission" date="2020-10" db="EMBL/GenBank/DDBJ databases">
        <title>Complete genome sequence of Paludibaculum fermentans P105T, a facultatively anaerobic acidobacterium capable of dissimilatory Fe(III) reduction.</title>
        <authorList>
            <person name="Dedysh S.N."/>
            <person name="Beletsky A.V."/>
            <person name="Kulichevskaya I.S."/>
            <person name="Mardanov A.V."/>
            <person name="Ravin N.V."/>
        </authorList>
    </citation>
    <scope>NUCLEOTIDE SEQUENCE [LARGE SCALE GENOMIC DNA]</scope>
    <source>
        <strain evidence="3 4">P105</strain>
    </source>
</reference>
<evidence type="ECO:0000313" key="3">
    <source>
        <dbReference type="EMBL" id="QOY85412.1"/>
    </source>
</evidence>
<dbReference type="AlphaFoldDB" id="A0A7S7NKP5"/>
<keyword evidence="2" id="KW-0472">Membrane</keyword>
<dbReference type="RefSeq" id="WP_194447082.1">
    <property type="nucleotide sequence ID" value="NZ_CP063849.1"/>
</dbReference>
<organism evidence="3 4">
    <name type="scientific">Paludibaculum fermentans</name>
    <dbReference type="NCBI Taxonomy" id="1473598"/>
    <lineage>
        <taxon>Bacteria</taxon>
        <taxon>Pseudomonadati</taxon>
        <taxon>Acidobacteriota</taxon>
        <taxon>Terriglobia</taxon>
        <taxon>Bryobacterales</taxon>
        <taxon>Bryobacteraceae</taxon>
        <taxon>Paludibaculum</taxon>
    </lineage>
</organism>
<evidence type="ECO:0000256" key="1">
    <source>
        <dbReference type="SAM" id="MobiDB-lite"/>
    </source>
</evidence>
<dbReference type="SUPFAM" id="SSF53756">
    <property type="entry name" value="UDP-Glycosyltransferase/glycogen phosphorylase"/>
    <property type="match status" value="1"/>
</dbReference>
<dbReference type="GO" id="GO:0016740">
    <property type="term" value="F:transferase activity"/>
    <property type="evidence" value="ECO:0007669"/>
    <property type="project" value="UniProtKB-KW"/>
</dbReference>
<keyword evidence="2" id="KW-1133">Transmembrane helix</keyword>
<feature type="region of interest" description="Disordered" evidence="1">
    <location>
        <begin position="663"/>
        <end position="686"/>
    </location>
</feature>
<evidence type="ECO:0000256" key="2">
    <source>
        <dbReference type="SAM" id="Phobius"/>
    </source>
</evidence>
<proteinExistence type="predicted"/>
<keyword evidence="3" id="KW-0808">Transferase</keyword>
<dbReference type="KEGG" id="pfer:IRI77_21565"/>
<dbReference type="CDD" id="cd01635">
    <property type="entry name" value="Glycosyltransferase_GTB-type"/>
    <property type="match status" value="1"/>
</dbReference>